<evidence type="ECO:0000256" key="1">
    <source>
        <dbReference type="SAM" id="MobiDB-lite"/>
    </source>
</evidence>
<name>A0A485NT95_LYNPA</name>
<dbReference type="EMBL" id="CAAGRJ010023392">
    <property type="protein sequence ID" value="VFV36875.1"/>
    <property type="molecule type" value="Genomic_DNA"/>
</dbReference>
<evidence type="ECO:0000313" key="2">
    <source>
        <dbReference type="EMBL" id="VFV36875.1"/>
    </source>
</evidence>
<protein>
    <submittedName>
        <fullName evidence="2">Uncharacterized protein</fullName>
    </submittedName>
</protein>
<sequence>MAAPRQPTASWAPAGVPRGCRRRLRPRLRLLARAGPGAASPLPPSPLRSCRKL</sequence>
<reference evidence="2 3" key="1">
    <citation type="submission" date="2019-01" db="EMBL/GenBank/DDBJ databases">
        <authorList>
            <person name="Alioto T."/>
            <person name="Alioto T."/>
        </authorList>
    </citation>
    <scope>NUCLEOTIDE SEQUENCE [LARGE SCALE GENOMIC DNA]</scope>
</reference>
<feature type="region of interest" description="Disordered" evidence="1">
    <location>
        <begin position="32"/>
        <end position="53"/>
    </location>
</feature>
<keyword evidence="3" id="KW-1185">Reference proteome</keyword>
<organism evidence="2 3">
    <name type="scientific">Lynx pardinus</name>
    <name type="common">Iberian lynx</name>
    <name type="synonym">Felis pardina</name>
    <dbReference type="NCBI Taxonomy" id="191816"/>
    <lineage>
        <taxon>Eukaryota</taxon>
        <taxon>Metazoa</taxon>
        <taxon>Chordata</taxon>
        <taxon>Craniata</taxon>
        <taxon>Vertebrata</taxon>
        <taxon>Euteleostomi</taxon>
        <taxon>Mammalia</taxon>
        <taxon>Eutheria</taxon>
        <taxon>Laurasiatheria</taxon>
        <taxon>Carnivora</taxon>
        <taxon>Feliformia</taxon>
        <taxon>Felidae</taxon>
        <taxon>Felinae</taxon>
        <taxon>Lynx</taxon>
    </lineage>
</organism>
<dbReference type="AlphaFoldDB" id="A0A485NT95"/>
<dbReference type="Proteomes" id="UP000386466">
    <property type="component" value="Unassembled WGS sequence"/>
</dbReference>
<evidence type="ECO:0000313" key="3">
    <source>
        <dbReference type="Proteomes" id="UP000386466"/>
    </source>
</evidence>
<proteinExistence type="predicted"/>
<gene>
    <name evidence="2" type="ORF">LYPA_23C000035</name>
</gene>
<accession>A0A485NT95</accession>